<reference evidence="2 3" key="1">
    <citation type="submission" date="2024-05" db="EMBL/GenBank/DDBJ databases">
        <title>Three bacterial strains, DH-69, EH-24, and ECK-19 isolated from coastal sediments.</title>
        <authorList>
            <person name="Ye Y.-Q."/>
            <person name="Du Z.-J."/>
        </authorList>
    </citation>
    <scope>NUCLEOTIDE SEQUENCE [LARGE SCALE GENOMIC DNA]</scope>
    <source>
        <strain evidence="2 3">ECK-19</strain>
    </source>
</reference>
<feature type="chain" id="PRO_5046083068" evidence="1">
    <location>
        <begin position="26"/>
        <end position="80"/>
    </location>
</feature>
<comment type="caution">
    <text evidence="2">The sequence shown here is derived from an EMBL/GenBank/DDBJ whole genome shotgun (WGS) entry which is preliminary data.</text>
</comment>
<keyword evidence="1" id="KW-0732">Signal</keyword>
<gene>
    <name evidence="2" type="ORF">ABFZ84_03020</name>
</gene>
<dbReference type="Proteomes" id="UP001560685">
    <property type="component" value="Unassembled WGS sequence"/>
</dbReference>
<dbReference type="RefSeq" id="WP_369312434.1">
    <property type="nucleotide sequence ID" value="NZ_JBEHZE010000001.1"/>
</dbReference>
<sequence>MQIQSYIRTFACLLAALAFTSHTKAEGIPTPAEQKNVLGYETGNPDEWQSNLDVAIAAPNNHEILLENESVRLIRVEIKS</sequence>
<evidence type="ECO:0000313" key="2">
    <source>
        <dbReference type="EMBL" id="MEX6632510.1"/>
    </source>
</evidence>
<protein>
    <submittedName>
        <fullName evidence="2">Uncharacterized protein</fullName>
    </submittedName>
</protein>
<feature type="signal peptide" evidence="1">
    <location>
        <begin position="1"/>
        <end position="25"/>
    </location>
</feature>
<evidence type="ECO:0000256" key="1">
    <source>
        <dbReference type="SAM" id="SignalP"/>
    </source>
</evidence>
<accession>A0ABV3Z154</accession>
<name>A0ABV3Z154_9PROT</name>
<dbReference type="EMBL" id="JBEHZE010000001">
    <property type="protein sequence ID" value="MEX6632510.1"/>
    <property type="molecule type" value="Genomic_DNA"/>
</dbReference>
<proteinExistence type="predicted"/>
<evidence type="ECO:0000313" key="3">
    <source>
        <dbReference type="Proteomes" id="UP001560685"/>
    </source>
</evidence>
<organism evidence="2 3">
    <name type="scientific">Hyphococcus lacteus</name>
    <dbReference type="NCBI Taxonomy" id="3143536"/>
    <lineage>
        <taxon>Bacteria</taxon>
        <taxon>Pseudomonadati</taxon>
        <taxon>Pseudomonadota</taxon>
        <taxon>Alphaproteobacteria</taxon>
        <taxon>Parvularculales</taxon>
        <taxon>Parvularculaceae</taxon>
        <taxon>Hyphococcus</taxon>
    </lineage>
</organism>
<keyword evidence="3" id="KW-1185">Reference proteome</keyword>